<organism evidence="2 3">
    <name type="scientific">Tachysurus vachellii</name>
    <name type="common">Darkbarbel catfish</name>
    <name type="synonym">Pelteobagrus vachellii</name>
    <dbReference type="NCBI Taxonomy" id="175792"/>
    <lineage>
        <taxon>Eukaryota</taxon>
        <taxon>Metazoa</taxon>
        <taxon>Chordata</taxon>
        <taxon>Craniata</taxon>
        <taxon>Vertebrata</taxon>
        <taxon>Euteleostomi</taxon>
        <taxon>Actinopterygii</taxon>
        <taxon>Neopterygii</taxon>
        <taxon>Teleostei</taxon>
        <taxon>Ostariophysi</taxon>
        <taxon>Siluriformes</taxon>
        <taxon>Bagridae</taxon>
        <taxon>Tachysurus</taxon>
    </lineage>
</organism>
<feature type="compositionally biased region" description="Polar residues" evidence="1">
    <location>
        <begin position="16"/>
        <end position="28"/>
    </location>
</feature>
<feature type="compositionally biased region" description="Low complexity" evidence="1">
    <location>
        <begin position="91"/>
        <end position="104"/>
    </location>
</feature>
<evidence type="ECO:0000256" key="1">
    <source>
        <dbReference type="SAM" id="MobiDB-lite"/>
    </source>
</evidence>
<protein>
    <submittedName>
        <fullName evidence="2">Uncharacterized protein</fullName>
    </submittedName>
</protein>
<keyword evidence="3" id="KW-1185">Reference proteome</keyword>
<accession>A0AA88T2D9</accession>
<evidence type="ECO:0000313" key="2">
    <source>
        <dbReference type="EMBL" id="KAK2861030.1"/>
    </source>
</evidence>
<dbReference type="AlphaFoldDB" id="A0AA88T2D9"/>
<feature type="compositionally biased region" description="Acidic residues" evidence="1">
    <location>
        <begin position="44"/>
        <end position="54"/>
    </location>
</feature>
<name>A0AA88T2D9_TACVA</name>
<proteinExistence type="predicted"/>
<feature type="region of interest" description="Disordered" evidence="1">
    <location>
        <begin position="15"/>
        <end position="137"/>
    </location>
</feature>
<dbReference type="Proteomes" id="UP001187315">
    <property type="component" value="Unassembled WGS sequence"/>
</dbReference>
<dbReference type="EMBL" id="JAVHJS010000004">
    <property type="protein sequence ID" value="KAK2861030.1"/>
    <property type="molecule type" value="Genomic_DNA"/>
</dbReference>
<evidence type="ECO:0000313" key="3">
    <source>
        <dbReference type="Proteomes" id="UP001187315"/>
    </source>
</evidence>
<sequence length="137" mass="14939">MTLGTQASLLFADTLSAATNPMDQSTLNLREPESKRPMRTPMTVEEEDEEEELEPQPSTSTQPARQGRGRARGSAEFWISRRTQQTWEESATGNGNATGNGLNNIAPEDTRVNLEGTESSENAPLGDAGPNVYWTAQ</sequence>
<comment type="caution">
    <text evidence="2">The sequence shown here is derived from an EMBL/GenBank/DDBJ whole genome shotgun (WGS) entry which is preliminary data.</text>
</comment>
<gene>
    <name evidence="2" type="ORF">Q7C36_005196</name>
</gene>
<reference evidence="2" key="1">
    <citation type="submission" date="2023-08" db="EMBL/GenBank/DDBJ databases">
        <title>Pelteobagrus vachellii genome.</title>
        <authorList>
            <person name="Liu H."/>
        </authorList>
    </citation>
    <scope>NUCLEOTIDE SEQUENCE</scope>
    <source>
        <strain evidence="2">PRFRI_2022a</strain>
        <tissue evidence="2">Muscle</tissue>
    </source>
</reference>